<keyword evidence="13" id="KW-0238">DNA-binding</keyword>
<evidence type="ECO:0000256" key="11">
    <source>
        <dbReference type="ARBA" id="ARBA00022842"/>
    </source>
</evidence>
<dbReference type="CDD" id="cd09857">
    <property type="entry name" value="PIN_EXO1"/>
    <property type="match status" value="1"/>
</dbReference>
<dbReference type="EMBL" id="CAMAPF010001002">
    <property type="protein sequence ID" value="CAH9137984.1"/>
    <property type="molecule type" value="Genomic_DNA"/>
</dbReference>
<keyword evidence="5" id="KW-0540">Nuclease</keyword>
<dbReference type="PRINTS" id="PR00853">
    <property type="entry name" value="XPGRADSUPER"/>
</dbReference>
<feature type="chain" id="PRO_5043594678" description="Exonuclease 1" evidence="18">
    <location>
        <begin position="20"/>
        <end position="865"/>
    </location>
</feature>
<dbReference type="SMART" id="SM00484">
    <property type="entry name" value="XPGI"/>
    <property type="match status" value="1"/>
</dbReference>
<dbReference type="CDD" id="cd09908">
    <property type="entry name" value="H3TH_EXO1"/>
    <property type="match status" value="1"/>
</dbReference>
<dbReference type="GO" id="GO:0046872">
    <property type="term" value="F:metal ion binding"/>
    <property type="evidence" value="ECO:0007669"/>
    <property type="project" value="UniProtKB-KW"/>
</dbReference>
<dbReference type="InterPro" id="IPR029060">
    <property type="entry name" value="PIN-like_dom_sf"/>
</dbReference>
<evidence type="ECO:0000256" key="12">
    <source>
        <dbReference type="ARBA" id="ARBA00022881"/>
    </source>
</evidence>
<evidence type="ECO:0000256" key="13">
    <source>
        <dbReference type="ARBA" id="ARBA00023125"/>
    </source>
</evidence>
<dbReference type="InterPro" id="IPR006084">
    <property type="entry name" value="XPG/Rad2"/>
</dbReference>
<dbReference type="GO" id="GO:0035312">
    <property type="term" value="F:5'-3' DNA exonuclease activity"/>
    <property type="evidence" value="ECO:0007669"/>
    <property type="project" value="InterPro"/>
</dbReference>
<evidence type="ECO:0000256" key="7">
    <source>
        <dbReference type="ARBA" id="ARBA00022763"/>
    </source>
</evidence>
<evidence type="ECO:0000256" key="15">
    <source>
        <dbReference type="ARBA" id="ARBA00023242"/>
    </source>
</evidence>
<dbReference type="PANTHER" id="PTHR11081">
    <property type="entry name" value="FLAP ENDONUCLEASE FAMILY MEMBER"/>
    <property type="match status" value="1"/>
</dbReference>
<dbReference type="Pfam" id="PF00867">
    <property type="entry name" value="XPG_I"/>
    <property type="match status" value="1"/>
</dbReference>
<dbReference type="InterPro" id="IPR006085">
    <property type="entry name" value="XPG_DNA_repair_N"/>
</dbReference>
<evidence type="ECO:0000313" key="22">
    <source>
        <dbReference type="Proteomes" id="UP001152523"/>
    </source>
</evidence>
<evidence type="ECO:0000256" key="4">
    <source>
        <dbReference type="ARBA" id="ARBA00020324"/>
    </source>
</evidence>
<evidence type="ECO:0000256" key="2">
    <source>
        <dbReference type="ARBA" id="ARBA00004123"/>
    </source>
</evidence>
<dbReference type="FunFam" id="3.40.50.1010:FF:000002">
    <property type="entry name" value="Exonuclease 1, putative"/>
    <property type="match status" value="1"/>
</dbReference>
<evidence type="ECO:0000256" key="1">
    <source>
        <dbReference type="ARBA" id="ARBA00001946"/>
    </source>
</evidence>
<organism evidence="21 22">
    <name type="scientific">Cuscuta epithymum</name>
    <dbReference type="NCBI Taxonomy" id="186058"/>
    <lineage>
        <taxon>Eukaryota</taxon>
        <taxon>Viridiplantae</taxon>
        <taxon>Streptophyta</taxon>
        <taxon>Embryophyta</taxon>
        <taxon>Tracheophyta</taxon>
        <taxon>Spermatophyta</taxon>
        <taxon>Magnoliopsida</taxon>
        <taxon>eudicotyledons</taxon>
        <taxon>Gunneridae</taxon>
        <taxon>Pentapetalae</taxon>
        <taxon>asterids</taxon>
        <taxon>lamiids</taxon>
        <taxon>Solanales</taxon>
        <taxon>Convolvulaceae</taxon>
        <taxon>Cuscuteae</taxon>
        <taxon>Cuscuta</taxon>
        <taxon>Cuscuta subgen. Cuscuta</taxon>
    </lineage>
</organism>
<dbReference type="GO" id="GO:0006281">
    <property type="term" value="P:DNA repair"/>
    <property type="evidence" value="ECO:0007669"/>
    <property type="project" value="UniProtKB-KW"/>
</dbReference>
<keyword evidence="8" id="KW-0228">DNA excision</keyword>
<dbReference type="PANTHER" id="PTHR11081:SF65">
    <property type="entry name" value="DNA DAMAGE-INDUCIBLE PROTEIN DIN7-RELATED"/>
    <property type="match status" value="1"/>
</dbReference>
<dbReference type="Pfam" id="PF00752">
    <property type="entry name" value="XPG_N"/>
    <property type="match status" value="1"/>
</dbReference>
<evidence type="ECO:0000256" key="8">
    <source>
        <dbReference type="ARBA" id="ARBA00022769"/>
    </source>
</evidence>
<dbReference type="FunFam" id="1.10.150.20:FF:000011">
    <property type="entry name" value="exonuclease 1"/>
    <property type="match status" value="1"/>
</dbReference>
<keyword evidence="15" id="KW-0539">Nucleus</keyword>
<dbReference type="InterPro" id="IPR019974">
    <property type="entry name" value="XPG_CS"/>
</dbReference>
<evidence type="ECO:0000256" key="16">
    <source>
        <dbReference type="ARBA" id="ARBA00060210"/>
    </source>
</evidence>
<feature type="region of interest" description="Disordered" evidence="17">
    <location>
        <begin position="403"/>
        <end position="430"/>
    </location>
</feature>
<evidence type="ECO:0000259" key="19">
    <source>
        <dbReference type="SMART" id="SM00484"/>
    </source>
</evidence>
<dbReference type="PROSITE" id="PS00841">
    <property type="entry name" value="XPG_1"/>
    <property type="match status" value="1"/>
</dbReference>
<feature type="domain" description="XPG-I" evidence="19">
    <location>
        <begin position="138"/>
        <end position="208"/>
    </location>
</feature>
<dbReference type="InterPro" id="IPR037315">
    <property type="entry name" value="EXO1_H3TH"/>
</dbReference>
<feature type="signal peptide" evidence="18">
    <location>
        <begin position="1"/>
        <end position="19"/>
    </location>
</feature>
<dbReference type="SUPFAM" id="SSF47807">
    <property type="entry name" value="5' to 3' exonuclease, C-terminal subdomain"/>
    <property type="match status" value="1"/>
</dbReference>
<dbReference type="Gene3D" id="1.10.150.20">
    <property type="entry name" value="5' to 3' exonuclease, C-terminal subdomain"/>
    <property type="match status" value="1"/>
</dbReference>
<sequence>MGIQGLLPLLKSIMLPVHAKDLEGCCVAVDTYSWLHKGALSCSRELCKGIPTSKHINYCMHRVNLLRHYGVKPILVFDGGFLPMKGDQESKRARVRKESLSRAIEHESNGNQTAAYECYQKAVDISPSVAYDLIQVLKQECVQYVVAPYEADAEMTLLAVTKQVDAVITEDSDLIAFGCPRIIYKMDKYGQGVEFQFSMLQQNKELNFTGFTKQMVLEMCILSGCDYLQSLPGMGLKKAHALMKKFRSYDKVIKHLRYSTVAVPPFYEESFKKAIMTFLHQRVYDPVSEELVHLSEVPAGGDEDLEFLGPVLTPEVAKGIARGELDPLTKMPFQKDIDGTTWNYTQSNQQKIFKPEVQRNKPDLPAQKNLLTKYFCIASIEAKQEFRAPWVVPIHLNPEDGSPSALLDSFTEDDSCELGSSSVSPPVREDENNVDDIASATGDCHLESTSNGIREELVSDDQGMHNQTPFRHSICKPCVLLHKDRASSRSKSKTIITENGKVVVRSSYFLPKKTEKENISDESANDICKSTTSAEECPSASVAIDAKTKTVNPITTLKSFEFQCDSTEEKYNSKMKSEKKKIVRSRNSLEDAIAAEVDETVKPESSLRYNEGTLTKQKDTEKELKASCNTFGDSSPKDHCKSNFAEECPSASVAIEGKMKTVDPITTLRSFEFQHTSAEEKNNSKMKSEKRKVVRSSYFQQQVSSNGNSIEDAIAAEVDETSENCLRHSEGNLRKRKVAFNNANEKDTVKGLKASRNTFGDSSSNNKFDPAFDNYDSTGEVKADNMKFGSDVSHLGKYGEISEKSVEKFVSVISSFKFTSNGSRASGLRAPLKDIRNVSKSREMDLDRFVYLPTKQKPYSARRKT</sequence>
<dbReference type="Proteomes" id="UP001152523">
    <property type="component" value="Unassembled WGS sequence"/>
</dbReference>
<keyword evidence="12" id="KW-0267">Excision nuclease</keyword>
<dbReference type="SMART" id="SM00279">
    <property type="entry name" value="HhH2"/>
    <property type="match status" value="1"/>
</dbReference>
<keyword evidence="14" id="KW-0234">DNA repair</keyword>
<comment type="caution">
    <text evidence="21">The sequence shown here is derived from an EMBL/GenBank/DDBJ whole genome shotgun (WGS) entry which is preliminary data.</text>
</comment>
<comment type="function">
    <text evidence="16">Putative 5'-&gt;3' double-stranded DNA exonuclease which may also contain a cryptic 3'-&gt;5' double-stranded DNA exonuclease activity. May be involved in DNA mismatch repair (MMR).</text>
</comment>
<gene>
    <name evidence="21" type="ORF">CEPIT_LOCUS36454</name>
</gene>
<keyword evidence="10" id="KW-0269">Exonuclease</keyword>
<comment type="subcellular location">
    <subcellularLocation>
        <location evidence="2">Nucleus</location>
    </subcellularLocation>
</comment>
<reference evidence="21" key="1">
    <citation type="submission" date="2022-07" db="EMBL/GenBank/DDBJ databases">
        <authorList>
            <person name="Macas J."/>
            <person name="Novak P."/>
            <person name="Neumann P."/>
        </authorList>
    </citation>
    <scope>NUCLEOTIDE SEQUENCE</scope>
</reference>
<dbReference type="InterPro" id="IPR044752">
    <property type="entry name" value="PIN-like_EXO1"/>
</dbReference>
<evidence type="ECO:0000259" key="20">
    <source>
        <dbReference type="SMART" id="SM00485"/>
    </source>
</evidence>
<evidence type="ECO:0000256" key="5">
    <source>
        <dbReference type="ARBA" id="ARBA00022722"/>
    </source>
</evidence>
<dbReference type="GO" id="GO:0017108">
    <property type="term" value="F:5'-flap endonuclease activity"/>
    <property type="evidence" value="ECO:0007669"/>
    <property type="project" value="TreeGrafter"/>
</dbReference>
<name>A0AAV0FQQ7_9ASTE</name>
<dbReference type="InterPro" id="IPR006086">
    <property type="entry name" value="XPG-I_dom"/>
</dbReference>
<keyword evidence="18" id="KW-0732">Signal</keyword>
<keyword evidence="6" id="KW-0479">Metal-binding</keyword>
<keyword evidence="7" id="KW-0227">DNA damage</keyword>
<comment type="cofactor">
    <cofactor evidence="1">
        <name>Mg(2+)</name>
        <dbReference type="ChEBI" id="CHEBI:18420"/>
    </cofactor>
</comment>
<evidence type="ECO:0000256" key="14">
    <source>
        <dbReference type="ARBA" id="ARBA00023204"/>
    </source>
</evidence>
<dbReference type="AlphaFoldDB" id="A0AAV0FQQ7"/>
<dbReference type="InterPro" id="IPR008918">
    <property type="entry name" value="HhH2"/>
</dbReference>
<comment type="similarity">
    <text evidence="3">Belongs to the XPG/RAD2 endonuclease family. EXO1 subfamily.</text>
</comment>
<evidence type="ECO:0000256" key="17">
    <source>
        <dbReference type="SAM" id="MobiDB-lite"/>
    </source>
</evidence>
<dbReference type="GO" id="GO:0003677">
    <property type="term" value="F:DNA binding"/>
    <property type="evidence" value="ECO:0007669"/>
    <property type="project" value="UniProtKB-KW"/>
</dbReference>
<evidence type="ECO:0000313" key="21">
    <source>
        <dbReference type="EMBL" id="CAH9137984.1"/>
    </source>
</evidence>
<feature type="domain" description="XPG N-terminal" evidence="20">
    <location>
        <begin position="1"/>
        <end position="99"/>
    </location>
</feature>
<dbReference type="InterPro" id="IPR036279">
    <property type="entry name" value="5-3_exonuclease_C_sf"/>
</dbReference>
<evidence type="ECO:0000256" key="10">
    <source>
        <dbReference type="ARBA" id="ARBA00022839"/>
    </source>
</evidence>
<evidence type="ECO:0000256" key="3">
    <source>
        <dbReference type="ARBA" id="ARBA00010563"/>
    </source>
</evidence>
<accession>A0AAV0FQQ7</accession>
<dbReference type="SUPFAM" id="SSF88723">
    <property type="entry name" value="PIN domain-like"/>
    <property type="match status" value="1"/>
</dbReference>
<dbReference type="GO" id="GO:0005634">
    <property type="term" value="C:nucleus"/>
    <property type="evidence" value="ECO:0007669"/>
    <property type="project" value="UniProtKB-SubCell"/>
</dbReference>
<dbReference type="Gene3D" id="3.40.50.1010">
    <property type="entry name" value="5'-nuclease"/>
    <property type="match status" value="1"/>
</dbReference>
<proteinExistence type="inferred from homology"/>
<evidence type="ECO:0000256" key="18">
    <source>
        <dbReference type="SAM" id="SignalP"/>
    </source>
</evidence>
<protein>
    <recommendedName>
        <fullName evidence="4">Exonuclease 1</fullName>
    </recommendedName>
</protein>
<evidence type="ECO:0000256" key="6">
    <source>
        <dbReference type="ARBA" id="ARBA00022723"/>
    </source>
</evidence>
<dbReference type="SMART" id="SM00485">
    <property type="entry name" value="XPGN"/>
    <property type="match status" value="1"/>
</dbReference>
<keyword evidence="22" id="KW-1185">Reference proteome</keyword>
<keyword evidence="9" id="KW-0378">Hydrolase</keyword>
<keyword evidence="11" id="KW-0460">Magnesium</keyword>
<evidence type="ECO:0000256" key="9">
    <source>
        <dbReference type="ARBA" id="ARBA00022801"/>
    </source>
</evidence>